<dbReference type="GO" id="GO:0005975">
    <property type="term" value="P:carbohydrate metabolic process"/>
    <property type="evidence" value="ECO:0007669"/>
    <property type="project" value="InterPro"/>
</dbReference>
<dbReference type="GO" id="GO:0004556">
    <property type="term" value="F:alpha-amylase activity"/>
    <property type="evidence" value="ECO:0007669"/>
    <property type="project" value="UniProtKB-EC"/>
</dbReference>
<dbReference type="InterPro" id="IPR017853">
    <property type="entry name" value="GH"/>
</dbReference>
<keyword evidence="8" id="KW-1015">Disulfide bond</keyword>
<name>A0AAV8XVA1_9CUCU</name>
<comment type="cofactor">
    <cofactor evidence="2">
        <name>Ca(2+)</name>
        <dbReference type="ChEBI" id="CHEBI:29108"/>
    </cofactor>
</comment>
<organism evidence="13 14">
    <name type="scientific">Aromia moschata</name>
    <dbReference type="NCBI Taxonomy" id="1265417"/>
    <lineage>
        <taxon>Eukaryota</taxon>
        <taxon>Metazoa</taxon>
        <taxon>Ecdysozoa</taxon>
        <taxon>Arthropoda</taxon>
        <taxon>Hexapoda</taxon>
        <taxon>Insecta</taxon>
        <taxon>Pterygota</taxon>
        <taxon>Neoptera</taxon>
        <taxon>Endopterygota</taxon>
        <taxon>Coleoptera</taxon>
        <taxon>Polyphaga</taxon>
        <taxon>Cucujiformia</taxon>
        <taxon>Chrysomeloidea</taxon>
        <taxon>Cerambycidae</taxon>
        <taxon>Cerambycinae</taxon>
        <taxon>Callichromatini</taxon>
        <taxon>Aromia</taxon>
    </lineage>
</organism>
<evidence type="ECO:0000256" key="1">
    <source>
        <dbReference type="ARBA" id="ARBA00000548"/>
    </source>
</evidence>
<comment type="catalytic activity">
    <reaction evidence="1">
        <text>Endohydrolysis of (1-&gt;4)-alpha-D-glucosidic linkages in polysaccharides containing three or more (1-&gt;4)-alpha-linked D-glucose units.</text>
        <dbReference type="EC" id="3.2.1.1"/>
    </reaction>
</comment>
<protein>
    <recommendedName>
        <fullName evidence="6">alpha-amylase</fullName>
        <ecNumber evidence="6">3.2.1.1</ecNumber>
    </recommendedName>
</protein>
<keyword evidence="14" id="KW-1185">Reference proteome</keyword>
<sequence length="202" mass="22929">MTHVKTLDQKKHNFEKGRNSIVHLFEWKWSDVADECERFLGPKGYAGVQISPPNENLVVTSGVYRPWWERYQPVSYRLVTRSGDENAFADMVKRCNGVGVKIYVDAVFNHMAASSGTGTAGSTCNPTNKDYPAVPYKFHHFHPSCAIDDYNNAANVRNCELLHLRDLNQASILKSVLSISPSTFAVVKTTNKRRLRERRQII</sequence>
<dbReference type="PRINTS" id="PR00110">
    <property type="entry name" value="ALPHAAMYLASE"/>
</dbReference>
<dbReference type="AlphaFoldDB" id="A0AAV8XVA1"/>
<comment type="caution">
    <text evidence="13">The sequence shown here is derived from an EMBL/GenBank/DDBJ whole genome shotgun (WGS) entry which is preliminary data.</text>
</comment>
<accession>A0AAV8XVA1</accession>
<evidence type="ECO:0000256" key="6">
    <source>
        <dbReference type="ARBA" id="ARBA00012595"/>
    </source>
</evidence>
<gene>
    <name evidence="13" type="ORF">NQ318_006222</name>
</gene>
<keyword evidence="9" id="KW-0868">Chloride</keyword>
<comment type="cofactor">
    <cofactor evidence="3">
        <name>chloride</name>
        <dbReference type="ChEBI" id="CHEBI:17996"/>
    </cofactor>
</comment>
<keyword evidence="11" id="KW-0326">Glycosidase</keyword>
<evidence type="ECO:0000259" key="12">
    <source>
        <dbReference type="SMART" id="SM00642"/>
    </source>
</evidence>
<dbReference type="PANTHER" id="PTHR43447">
    <property type="entry name" value="ALPHA-AMYLASE"/>
    <property type="match status" value="1"/>
</dbReference>
<dbReference type="EC" id="3.2.1.1" evidence="6"/>
<dbReference type="EMBL" id="JAPWTK010000319">
    <property type="protein sequence ID" value="KAJ8942592.1"/>
    <property type="molecule type" value="Genomic_DNA"/>
</dbReference>
<evidence type="ECO:0000256" key="3">
    <source>
        <dbReference type="ARBA" id="ARBA00001923"/>
    </source>
</evidence>
<evidence type="ECO:0000256" key="7">
    <source>
        <dbReference type="ARBA" id="ARBA00022801"/>
    </source>
</evidence>
<dbReference type="Gene3D" id="3.20.20.80">
    <property type="entry name" value="Glycosidases"/>
    <property type="match status" value="1"/>
</dbReference>
<evidence type="ECO:0000256" key="11">
    <source>
        <dbReference type="ARBA" id="ARBA00023295"/>
    </source>
</evidence>
<evidence type="ECO:0000256" key="8">
    <source>
        <dbReference type="ARBA" id="ARBA00023157"/>
    </source>
</evidence>
<dbReference type="SMART" id="SM00642">
    <property type="entry name" value="Aamy"/>
    <property type="match status" value="1"/>
</dbReference>
<dbReference type="InterPro" id="IPR006046">
    <property type="entry name" value="Alpha_amylase"/>
</dbReference>
<evidence type="ECO:0000256" key="9">
    <source>
        <dbReference type="ARBA" id="ARBA00023214"/>
    </source>
</evidence>
<evidence type="ECO:0000256" key="4">
    <source>
        <dbReference type="ARBA" id="ARBA00008061"/>
    </source>
</evidence>
<evidence type="ECO:0000256" key="5">
    <source>
        <dbReference type="ARBA" id="ARBA00011245"/>
    </source>
</evidence>
<dbReference type="GO" id="GO:0043169">
    <property type="term" value="F:cation binding"/>
    <property type="evidence" value="ECO:0007669"/>
    <property type="project" value="InterPro"/>
</dbReference>
<keyword evidence="10" id="KW-0119">Carbohydrate metabolism</keyword>
<dbReference type="Proteomes" id="UP001162162">
    <property type="component" value="Unassembled WGS sequence"/>
</dbReference>
<evidence type="ECO:0000313" key="14">
    <source>
        <dbReference type="Proteomes" id="UP001162162"/>
    </source>
</evidence>
<feature type="domain" description="Glycosyl hydrolase family 13 catalytic" evidence="12">
    <location>
        <begin position="19"/>
        <end position="202"/>
    </location>
</feature>
<evidence type="ECO:0000256" key="2">
    <source>
        <dbReference type="ARBA" id="ARBA00001913"/>
    </source>
</evidence>
<reference evidence="13" key="1">
    <citation type="journal article" date="2023" name="Insect Mol. Biol.">
        <title>Genome sequencing provides insights into the evolution of gene families encoding plant cell wall-degrading enzymes in longhorned beetles.</title>
        <authorList>
            <person name="Shin N.R."/>
            <person name="Okamura Y."/>
            <person name="Kirsch R."/>
            <person name="Pauchet Y."/>
        </authorList>
    </citation>
    <scope>NUCLEOTIDE SEQUENCE</scope>
    <source>
        <strain evidence="13">AMC_N1</strain>
    </source>
</reference>
<comment type="similarity">
    <text evidence="4">Belongs to the glycosyl hydrolase 13 family.</text>
</comment>
<comment type="subunit">
    <text evidence="5">Monomer.</text>
</comment>
<proteinExistence type="inferred from homology"/>
<dbReference type="SUPFAM" id="SSF51445">
    <property type="entry name" value="(Trans)glycosidases"/>
    <property type="match status" value="1"/>
</dbReference>
<evidence type="ECO:0000313" key="13">
    <source>
        <dbReference type="EMBL" id="KAJ8942592.1"/>
    </source>
</evidence>
<dbReference type="InterPro" id="IPR006047">
    <property type="entry name" value="GH13_cat_dom"/>
</dbReference>
<evidence type="ECO:0000256" key="10">
    <source>
        <dbReference type="ARBA" id="ARBA00023277"/>
    </source>
</evidence>
<keyword evidence="7" id="KW-0378">Hydrolase</keyword>